<protein>
    <recommendedName>
        <fullName evidence="4">YncE family protein</fullName>
    </recommendedName>
</protein>
<dbReference type="InterPro" id="IPR051200">
    <property type="entry name" value="Host-pathogen_enzymatic-act"/>
</dbReference>
<evidence type="ECO:0000313" key="2">
    <source>
        <dbReference type="EMBL" id="QDG51862.1"/>
    </source>
</evidence>
<dbReference type="Gene3D" id="2.130.10.10">
    <property type="entry name" value="YVTN repeat-like/Quinoprotein amine dehydrogenase"/>
    <property type="match status" value="2"/>
</dbReference>
<proteinExistence type="predicted"/>
<accession>A0A5B8Y9Q6</accession>
<sequence>MKPRIRLLTIVLFLLAALVVPTSCNNEFEGSLPRRDQLNYPIGVTFHPNGRYLYVVNSNFDARYRPSAGGTVSVIDADTLEIAAEQTPFLPSFGAFIELNEDASKAYVTARADDVVVAYEVADDGSALFCTGADGAQTSDPAECVIDRVPDQSGGAELPPDPFALSVFTVERGGEPVDVINTTHLQSRDNQAARVSSISLPGGQLAGGTIQTAPFFRATTIARRPGTQNLYVGARSTNGVGIFQPFINEEGEVEAIIQRGFFELNHGTINNNIIPIDARGMAFNDAGDRLYVVTRRPDAMHVVKLVAADPDEGTGTSHEVASALPLPDGPSDIVLHTTPQGRQLAYISSFDDESIQVVDVDSLTITDEILLDASPYEMAIEPPTSGCSEADERCRLFVTLFDDAQDSSVDCASTGSCGSVAVIDINPLNRNPEAPELSRYHTVISKIQ</sequence>
<dbReference type="PANTHER" id="PTHR47197">
    <property type="entry name" value="PROTEIN NIRF"/>
    <property type="match status" value="1"/>
</dbReference>
<dbReference type="Proteomes" id="UP000315995">
    <property type="component" value="Chromosome"/>
</dbReference>
<dbReference type="InterPro" id="IPR011048">
    <property type="entry name" value="Haem_d1_sf"/>
</dbReference>
<evidence type="ECO:0000256" key="1">
    <source>
        <dbReference type="SAM" id="SignalP"/>
    </source>
</evidence>
<keyword evidence="3" id="KW-1185">Reference proteome</keyword>
<keyword evidence="1" id="KW-0732">Signal</keyword>
<accession>A0A4Y6PU65</accession>
<dbReference type="InterPro" id="IPR015943">
    <property type="entry name" value="WD40/YVTN_repeat-like_dom_sf"/>
</dbReference>
<evidence type="ECO:0008006" key="4">
    <source>
        <dbReference type="Google" id="ProtNLM"/>
    </source>
</evidence>
<gene>
    <name evidence="2" type="ORF">FIV42_14270</name>
</gene>
<dbReference type="RefSeq" id="WP_141198342.1">
    <property type="nucleotide sequence ID" value="NZ_CP041186.1"/>
</dbReference>
<dbReference type="PANTHER" id="PTHR47197:SF3">
    <property type="entry name" value="DIHYDRO-HEME D1 DEHYDROGENASE"/>
    <property type="match status" value="1"/>
</dbReference>
<dbReference type="SUPFAM" id="SSF51004">
    <property type="entry name" value="C-terminal (heme d1) domain of cytochrome cd1-nitrite reductase"/>
    <property type="match status" value="1"/>
</dbReference>
<feature type="signal peptide" evidence="1">
    <location>
        <begin position="1"/>
        <end position="26"/>
    </location>
</feature>
<reference evidence="2 3" key="1">
    <citation type="submission" date="2019-06" db="EMBL/GenBank/DDBJ databases">
        <title>Persicimonas caeni gen. nov., sp. nov., a predatory bacterium isolated from solar saltern.</title>
        <authorList>
            <person name="Wang S."/>
        </authorList>
    </citation>
    <scope>NUCLEOTIDE SEQUENCE [LARGE SCALE GENOMIC DNA]</scope>
    <source>
        <strain evidence="2 3">YN101</strain>
    </source>
</reference>
<dbReference type="EMBL" id="CP041186">
    <property type="protein sequence ID" value="QDG51862.1"/>
    <property type="molecule type" value="Genomic_DNA"/>
</dbReference>
<feature type="chain" id="PRO_5030106444" description="YncE family protein" evidence="1">
    <location>
        <begin position="27"/>
        <end position="448"/>
    </location>
</feature>
<name>A0A4Y6PU65_PERCE</name>
<dbReference type="OrthoDB" id="55891at2"/>
<evidence type="ECO:0000313" key="3">
    <source>
        <dbReference type="Proteomes" id="UP000315995"/>
    </source>
</evidence>
<dbReference type="AlphaFoldDB" id="A0A4Y6PU65"/>
<organism evidence="2 3">
    <name type="scientific">Persicimonas caeni</name>
    <dbReference type="NCBI Taxonomy" id="2292766"/>
    <lineage>
        <taxon>Bacteria</taxon>
        <taxon>Deltaproteobacteria</taxon>
        <taxon>Bradymonadales</taxon>
        <taxon>Bradymonadaceae</taxon>
        <taxon>Persicimonas</taxon>
    </lineage>
</organism>